<reference evidence="1 2" key="1">
    <citation type="submission" date="2015-03" db="EMBL/GenBank/DDBJ databases">
        <title>Genome sequencing of Methylobacterium variabile DSM 16961.</title>
        <authorList>
            <person name="Chaudhry V."/>
            <person name="Patil P.B."/>
        </authorList>
    </citation>
    <scope>NUCLEOTIDE SEQUENCE [LARGE SCALE GENOMIC DNA]</scope>
    <source>
        <strain evidence="1 2">DSM 16961</strain>
    </source>
</reference>
<evidence type="ECO:0000313" key="2">
    <source>
        <dbReference type="Proteomes" id="UP000035955"/>
    </source>
</evidence>
<evidence type="ECO:0000313" key="1">
    <source>
        <dbReference type="EMBL" id="KMO27673.1"/>
    </source>
</evidence>
<dbReference type="EMBL" id="LABY01000346">
    <property type="protein sequence ID" value="KMO27673.1"/>
    <property type="molecule type" value="Genomic_DNA"/>
</dbReference>
<comment type="caution">
    <text evidence="1">The sequence shown here is derived from an EMBL/GenBank/DDBJ whole genome shotgun (WGS) entry which is preliminary data.</text>
</comment>
<dbReference type="PATRIC" id="fig|298794.3.peg.5151"/>
<dbReference type="Proteomes" id="UP000035955">
    <property type="component" value="Unassembled WGS sequence"/>
</dbReference>
<dbReference type="OrthoDB" id="569152at2"/>
<sequence>MALPPLARSMLRQEARALLGRLARIRPFALQETMLPAAALLPRAQSAVERFLVAGRRELRALIRGYLAWIDGPAGGAATPEEAHRRFVLLRLRFNVVLTQFDLFADVITQRSEAETGVWLGGLDVLAGDALALPGVYEPPPIICYLDRDFGAAIRRARTRLPGGGDNPVAIVRMPRERMVGSGIASSLVHEVGHQAASLLDLVPSLRAALQQRQRGGQAERLAWGLWERWISEIVADLWSVARVGVVSTMGLMAVVALPRPFVFRLNLDDPHPMPWLRVKLSAAMGEALYPHPQWRRLAALWEGYYPRAGVPPQVGAVIDAVEGAIPAFVALLADHRPPRLRGASLREVLDLGPRQPARLVALWRAWNAEPAGLYRARPALVLAVLGQARADGRLDPEDEAALIAKLLSFWTLRATVNTTALCAEAAMPPALAA</sequence>
<proteinExistence type="predicted"/>
<protein>
    <submittedName>
        <fullName evidence="1">Uncharacterized protein</fullName>
    </submittedName>
</protein>
<accession>A0A0J6S2D9</accession>
<name>A0A0J6S2D9_9HYPH</name>
<dbReference type="AlphaFoldDB" id="A0A0J6S2D9"/>
<dbReference type="RefSeq" id="WP_048448441.1">
    <property type="nucleotide sequence ID" value="NZ_LABY01000346.1"/>
</dbReference>
<gene>
    <name evidence="1" type="ORF">VQ02_32750</name>
</gene>
<organism evidence="1 2">
    <name type="scientific">Methylobacterium variabile</name>
    <dbReference type="NCBI Taxonomy" id="298794"/>
    <lineage>
        <taxon>Bacteria</taxon>
        <taxon>Pseudomonadati</taxon>
        <taxon>Pseudomonadota</taxon>
        <taxon>Alphaproteobacteria</taxon>
        <taxon>Hyphomicrobiales</taxon>
        <taxon>Methylobacteriaceae</taxon>
        <taxon>Methylobacterium</taxon>
    </lineage>
</organism>
<keyword evidence="2" id="KW-1185">Reference proteome</keyword>